<organism evidence="6 7">
    <name type="scientific">Paracoccus sulfuroxidans</name>
    <dbReference type="NCBI Taxonomy" id="384678"/>
    <lineage>
        <taxon>Bacteria</taxon>
        <taxon>Pseudomonadati</taxon>
        <taxon>Pseudomonadota</taxon>
        <taxon>Alphaproteobacteria</taxon>
        <taxon>Rhodobacterales</taxon>
        <taxon>Paracoccaceae</taxon>
        <taxon>Paracoccus</taxon>
    </lineage>
</organism>
<evidence type="ECO:0000259" key="5">
    <source>
        <dbReference type="Pfam" id="PF09375"/>
    </source>
</evidence>
<feature type="signal peptide" evidence="4">
    <location>
        <begin position="1"/>
        <end position="25"/>
    </location>
</feature>
<comment type="caution">
    <text evidence="6">The sequence shown here is derived from an EMBL/GenBank/DDBJ whole genome shotgun (WGS) entry which is preliminary data.</text>
</comment>
<proteinExistence type="inferred from homology"/>
<feature type="domain" description="Imelysin-like" evidence="5">
    <location>
        <begin position="36"/>
        <end position="269"/>
    </location>
</feature>
<accession>A0A562NH77</accession>
<feature type="chain" id="PRO_5021781215" evidence="4">
    <location>
        <begin position="26"/>
        <end position="276"/>
    </location>
</feature>
<keyword evidence="7" id="KW-1185">Reference proteome</keyword>
<sequence>MVGNFLRSSALAIVLASGTAGGAFAADPSLDLVAPLAEYKIYVAENTAKLVEDTKAFTDAVKAGDVEKAKSLFAPTRTSYEKIEPIAELFSDLDVSMDARADDYEKAEEDPAFTGFHRIEYGLWEKNSTEGLAEYADRLMSDVTTLNQRITDLTFPPEVVVGGAAVLMEEVAATKISGEEDRYSRTDLWDFDANFAGAQKIYELLRPLIAENEAEFVTKVDGNFKDVADVLGKYRTPEGGFVSYEELSDADRNVLSTKVNTLAEDLSTLRGKLGLG</sequence>
<dbReference type="InterPro" id="IPR034981">
    <property type="entry name" value="Imelysin-like_EfeO/Algp7"/>
</dbReference>
<dbReference type="PANTHER" id="PTHR39192:SF1">
    <property type="entry name" value="IRON UPTAKE SYSTEM COMPONENT EFEO"/>
    <property type="match status" value="1"/>
</dbReference>
<dbReference type="CDD" id="cd14656">
    <property type="entry name" value="Imelysin-like_EfeO"/>
    <property type="match status" value="1"/>
</dbReference>
<dbReference type="EMBL" id="VLKU01000009">
    <property type="protein sequence ID" value="TWI31542.1"/>
    <property type="molecule type" value="Genomic_DNA"/>
</dbReference>
<dbReference type="InterPro" id="IPR053377">
    <property type="entry name" value="Iron_uptake_EfeM/EfeO"/>
</dbReference>
<dbReference type="Pfam" id="PF09375">
    <property type="entry name" value="Peptidase_M75"/>
    <property type="match status" value="1"/>
</dbReference>
<dbReference type="Proteomes" id="UP000316225">
    <property type="component" value="Unassembled WGS sequence"/>
</dbReference>
<dbReference type="RefSeq" id="WP_145399082.1">
    <property type="nucleotide sequence ID" value="NZ_VLKU01000009.1"/>
</dbReference>
<reference evidence="6 7" key="1">
    <citation type="journal article" date="2015" name="Stand. Genomic Sci.">
        <title>Genomic Encyclopedia of Bacterial and Archaeal Type Strains, Phase III: the genomes of soil and plant-associated and newly described type strains.</title>
        <authorList>
            <person name="Whitman W.B."/>
            <person name="Woyke T."/>
            <person name="Klenk H.P."/>
            <person name="Zhou Y."/>
            <person name="Lilburn T.G."/>
            <person name="Beck B.J."/>
            <person name="De Vos P."/>
            <person name="Vandamme P."/>
            <person name="Eisen J.A."/>
            <person name="Garrity G."/>
            <person name="Hugenholtz P."/>
            <person name="Kyrpides N.C."/>
        </authorList>
    </citation>
    <scope>NUCLEOTIDE SEQUENCE [LARGE SCALE GENOMIC DNA]</scope>
    <source>
        <strain evidence="6 7">CGMCC 1.5364</strain>
    </source>
</reference>
<dbReference type="AlphaFoldDB" id="A0A562NH77"/>
<evidence type="ECO:0000313" key="6">
    <source>
        <dbReference type="EMBL" id="TWI31542.1"/>
    </source>
</evidence>
<evidence type="ECO:0000256" key="4">
    <source>
        <dbReference type="SAM" id="SignalP"/>
    </source>
</evidence>
<name>A0A562NH77_9RHOB</name>
<dbReference type="GO" id="GO:0030313">
    <property type="term" value="C:cell envelope"/>
    <property type="evidence" value="ECO:0007669"/>
    <property type="project" value="UniProtKB-SubCell"/>
</dbReference>
<gene>
    <name evidence="6" type="ORF">IQ24_02994</name>
</gene>
<dbReference type="OrthoDB" id="7348379at2"/>
<dbReference type="InterPro" id="IPR038352">
    <property type="entry name" value="Imelysin_sf"/>
</dbReference>
<comment type="subcellular location">
    <subcellularLocation>
        <location evidence="1">Cell envelope</location>
    </subcellularLocation>
</comment>
<dbReference type="InterPro" id="IPR018976">
    <property type="entry name" value="Imelysin-like"/>
</dbReference>
<dbReference type="NCBIfam" id="NF041757">
    <property type="entry name" value="EfeO"/>
    <property type="match status" value="1"/>
</dbReference>
<dbReference type="NCBIfam" id="NF007697">
    <property type="entry name" value="PRK10378.1"/>
    <property type="match status" value="1"/>
</dbReference>
<evidence type="ECO:0000313" key="7">
    <source>
        <dbReference type="Proteomes" id="UP000316225"/>
    </source>
</evidence>
<evidence type="ECO:0000256" key="3">
    <source>
        <dbReference type="ARBA" id="ARBA00022729"/>
    </source>
</evidence>
<dbReference type="PANTHER" id="PTHR39192">
    <property type="entry name" value="IRON UPTAKE SYSTEM COMPONENT EFEO"/>
    <property type="match status" value="1"/>
</dbReference>
<evidence type="ECO:0000256" key="2">
    <source>
        <dbReference type="ARBA" id="ARBA00005989"/>
    </source>
</evidence>
<evidence type="ECO:0000256" key="1">
    <source>
        <dbReference type="ARBA" id="ARBA00004196"/>
    </source>
</evidence>
<dbReference type="Gene3D" id="1.20.1420.20">
    <property type="entry name" value="M75 peptidase, HXXE motif"/>
    <property type="match status" value="1"/>
</dbReference>
<comment type="similarity">
    <text evidence="2">Belongs to the EfeM/EfeO family.</text>
</comment>
<dbReference type="InterPro" id="IPR050894">
    <property type="entry name" value="EfeM/EfeO_iron_uptake"/>
</dbReference>
<keyword evidence="3 4" id="KW-0732">Signal</keyword>
<protein>
    <submittedName>
        <fullName evidence="6">Iron uptake system component EfeO</fullName>
    </submittedName>
</protein>